<evidence type="ECO:0000313" key="5">
    <source>
        <dbReference type="EMBL" id="KAK1393424.1"/>
    </source>
</evidence>
<name>A0AAD8N1S5_9APIA</name>
<proteinExistence type="inferred from homology"/>
<dbReference type="FunFam" id="3.40.50.2000:FF:000056">
    <property type="entry name" value="Glycosyltransferase"/>
    <property type="match status" value="1"/>
</dbReference>
<comment type="similarity">
    <text evidence="2">Belongs to the UDP-glycosyltransferase family.</text>
</comment>
<dbReference type="Gene3D" id="3.40.50.2000">
    <property type="entry name" value="Glycogen Phosphorylase B"/>
    <property type="match status" value="1"/>
</dbReference>
<keyword evidence="3" id="KW-0808">Transferase</keyword>
<reference evidence="5" key="1">
    <citation type="submission" date="2023-02" db="EMBL/GenBank/DDBJ databases">
        <title>Genome of toxic invasive species Heracleum sosnowskyi carries increased number of genes despite the absence of recent whole-genome duplications.</title>
        <authorList>
            <person name="Schelkunov M."/>
            <person name="Shtratnikova V."/>
            <person name="Makarenko M."/>
            <person name="Klepikova A."/>
            <person name="Omelchenko D."/>
            <person name="Novikova G."/>
            <person name="Obukhova E."/>
            <person name="Bogdanov V."/>
            <person name="Penin A."/>
            <person name="Logacheva M."/>
        </authorList>
    </citation>
    <scope>NUCLEOTIDE SEQUENCE</scope>
    <source>
        <strain evidence="5">Hsosn_3</strain>
        <tissue evidence="5">Leaf</tissue>
    </source>
</reference>
<evidence type="ECO:0000256" key="3">
    <source>
        <dbReference type="ARBA" id="ARBA00022679"/>
    </source>
</evidence>
<comment type="pathway">
    <text evidence="1">Secondary metabolite biosynthesis; terpenoid biosynthesis.</text>
</comment>
<dbReference type="SUPFAM" id="SSF53756">
    <property type="entry name" value="UDP-Glycosyltransferase/glycogen phosphorylase"/>
    <property type="match status" value="1"/>
</dbReference>
<evidence type="ECO:0000313" key="6">
    <source>
        <dbReference type="Proteomes" id="UP001237642"/>
    </source>
</evidence>
<dbReference type="PANTHER" id="PTHR48045:SF38">
    <property type="entry name" value="GLYCOSYLTRANSFERASE"/>
    <property type="match status" value="1"/>
</dbReference>
<dbReference type="GO" id="GO:0008299">
    <property type="term" value="P:isoprenoid biosynthetic process"/>
    <property type="evidence" value="ECO:0007669"/>
    <property type="project" value="UniProtKB-KW"/>
</dbReference>
<dbReference type="InterPro" id="IPR002213">
    <property type="entry name" value="UDP_glucos_trans"/>
</dbReference>
<reference evidence="5" key="2">
    <citation type="submission" date="2023-05" db="EMBL/GenBank/DDBJ databases">
        <authorList>
            <person name="Schelkunov M.I."/>
        </authorList>
    </citation>
    <scope>NUCLEOTIDE SEQUENCE</scope>
    <source>
        <strain evidence="5">Hsosn_3</strain>
        <tissue evidence="5">Leaf</tissue>
    </source>
</reference>
<dbReference type="Pfam" id="PF00201">
    <property type="entry name" value="UDPGT"/>
    <property type="match status" value="1"/>
</dbReference>
<protein>
    <submittedName>
        <fullName evidence="5">UDP-glycosyltransferase 82A1</fullName>
    </submittedName>
</protein>
<dbReference type="AlphaFoldDB" id="A0AAD8N1S5"/>
<dbReference type="CDD" id="cd03784">
    <property type="entry name" value="GT1_Gtf-like"/>
    <property type="match status" value="1"/>
</dbReference>
<evidence type="ECO:0000256" key="1">
    <source>
        <dbReference type="ARBA" id="ARBA00004721"/>
    </source>
</evidence>
<dbReference type="EMBL" id="JAUIZM010000003">
    <property type="protein sequence ID" value="KAK1393424.1"/>
    <property type="molecule type" value="Genomic_DNA"/>
</dbReference>
<comment type="caution">
    <text evidence="5">The sequence shown here is derived from an EMBL/GenBank/DDBJ whole genome shotgun (WGS) entry which is preliminary data.</text>
</comment>
<dbReference type="PANTHER" id="PTHR48045">
    <property type="entry name" value="UDP-GLYCOSYLTRANSFERASE 72B1"/>
    <property type="match status" value="1"/>
</dbReference>
<organism evidence="5 6">
    <name type="scientific">Heracleum sosnowskyi</name>
    <dbReference type="NCBI Taxonomy" id="360622"/>
    <lineage>
        <taxon>Eukaryota</taxon>
        <taxon>Viridiplantae</taxon>
        <taxon>Streptophyta</taxon>
        <taxon>Embryophyta</taxon>
        <taxon>Tracheophyta</taxon>
        <taxon>Spermatophyta</taxon>
        <taxon>Magnoliopsida</taxon>
        <taxon>eudicotyledons</taxon>
        <taxon>Gunneridae</taxon>
        <taxon>Pentapetalae</taxon>
        <taxon>asterids</taxon>
        <taxon>campanulids</taxon>
        <taxon>Apiales</taxon>
        <taxon>Apiaceae</taxon>
        <taxon>Apioideae</taxon>
        <taxon>apioid superclade</taxon>
        <taxon>Tordylieae</taxon>
        <taxon>Tordyliinae</taxon>
        <taxon>Heracleum</taxon>
    </lineage>
</organism>
<gene>
    <name evidence="5" type="ORF">POM88_012480</name>
</gene>
<keyword evidence="6" id="KW-1185">Reference proteome</keyword>
<dbReference type="Proteomes" id="UP001237642">
    <property type="component" value="Unassembled WGS sequence"/>
</dbReference>
<sequence length="295" mass="34266">MTGIPQCQGPMFLKSVEPSIFSEDLPWLIGTLAERQARFKFWTRTLDRSKSLQCLLVISYPNHYRDKNKQLKLINTKNVCDDYPRILPVGCTYEDERTSFWKEDHSCLNWLDKQNDGSVLYISFGSWVSPIEETKVKTLALALEALAQPFIWVLGANWRNGLPAGYIKKVSRFGQIVSWAPQLKVLQHKAVRYYLTHCGWNSTVEAIQCQKRMLCYPLAGDQFLNCKYIVQVWRLGIRLSGFEYQDLETGIRNLMKDDTIDKRLGEMKERMMGKEARFRLMNNVATFTDSVLKKL</sequence>
<keyword evidence="4" id="KW-0414">Isoprene biosynthesis</keyword>
<evidence type="ECO:0000256" key="2">
    <source>
        <dbReference type="ARBA" id="ARBA00009995"/>
    </source>
</evidence>
<dbReference type="GO" id="GO:0008194">
    <property type="term" value="F:UDP-glycosyltransferase activity"/>
    <property type="evidence" value="ECO:0007669"/>
    <property type="project" value="InterPro"/>
</dbReference>
<evidence type="ECO:0000256" key="4">
    <source>
        <dbReference type="ARBA" id="ARBA00023229"/>
    </source>
</evidence>
<accession>A0AAD8N1S5</accession>